<dbReference type="GO" id="GO:0005975">
    <property type="term" value="P:carbohydrate metabolic process"/>
    <property type="evidence" value="ECO:0007669"/>
    <property type="project" value="UniProtKB-ARBA"/>
</dbReference>
<evidence type="ECO:0000256" key="1">
    <source>
        <dbReference type="ARBA" id="ARBA00022801"/>
    </source>
</evidence>
<evidence type="ECO:0000313" key="6">
    <source>
        <dbReference type="EMBL" id="HIS24434.1"/>
    </source>
</evidence>
<dbReference type="InterPro" id="IPR008979">
    <property type="entry name" value="Galactose-bd-like_sf"/>
</dbReference>
<protein>
    <submittedName>
        <fullName evidence="6">Glycosyl hydrolase 115 family protein</fullName>
    </submittedName>
</protein>
<feature type="domain" description="Gylcosyl hydrolase 115 C-terminal" evidence="5">
    <location>
        <begin position="895"/>
        <end position="1070"/>
    </location>
</feature>
<dbReference type="Gene3D" id="3.20.20.520">
    <property type="entry name" value="Glycosyl hydrolase family 115"/>
    <property type="match status" value="1"/>
</dbReference>
<evidence type="ECO:0000313" key="7">
    <source>
        <dbReference type="Proteomes" id="UP000823982"/>
    </source>
</evidence>
<reference evidence="6" key="2">
    <citation type="journal article" date="2021" name="PeerJ">
        <title>Extensive microbial diversity within the chicken gut microbiome revealed by metagenomics and culture.</title>
        <authorList>
            <person name="Gilroy R."/>
            <person name="Ravi A."/>
            <person name="Getino M."/>
            <person name="Pursley I."/>
            <person name="Horton D.L."/>
            <person name="Alikhan N.F."/>
            <person name="Baker D."/>
            <person name="Gharbi K."/>
            <person name="Hall N."/>
            <person name="Watson M."/>
            <person name="Adriaenssens E.M."/>
            <person name="Foster-Nyarko E."/>
            <person name="Jarju S."/>
            <person name="Secka A."/>
            <person name="Antonio M."/>
            <person name="Oren A."/>
            <person name="Chaudhuri R.R."/>
            <person name="La Ragione R."/>
            <person name="Hildebrand F."/>
            <person name="Pallen M.J."/>
        </authorList>
    </citation>
    <scope>NUCLEOTIDE SEQUENCE</scope>
    <source>
        <strain evidence="6">CHK157-1446</strain>
    </source>
</reference>
<dbReference type="InterPro" id="IPR041437">
    <property type="entry name" value="GH115_C"/>
</dbReference>
<dbReference type="InterPro" id="IPR036514">
    <property type="entry name" value="SGNH_hydro_sf"/>
</dbReference>
<dbReference type="Pfam" id="PF15979">
    <property type="entry name" value="Glyco_hydro_115"/>
    <property type="match status" value="1"/>
</dbReference>
<dbReference type="PROSITE" id="PS51257">
    <property type="entry name" value="PROKAR_LIPOPROTEIN"/>
    <property type="match status" value="1"/>
</dbReference>
<evidence type="ECO:0000256" key="2">
    <source>
        <dbReference type="SAM" id="MobiDB-lite"/>
    </source>
</evidence>
<dbReference type="EMBL" id="DVIR01000032">
    <property type="protein sequence ID" value="HIS24434.1"/>
    <property type="molecule type" value="Genomic_DNA"/>
</dbReference>
<feature type="domain" description="SGNH hydrolase-type esterase" evidence="4">
    <location>
        <begin position="1722"/>
        <end position="1909"/>
    </location>
</feature>
<dbReference type="Gene3D" id="2.60.120.260">
    <property type="entry name" value="Galactose-binding domain-like"/>
    <property type="match status" value="2"/>
</dbReference>
<feature type="chain" id="PRO_5039579257" evidence="3">
    <location>
        <begin position="21"/>
        <end position="1922"/>
    </location>
</feature>
<gene>
    <name evidence="6" type="ORF">IAD01_03425</name>
</gene>
<proteinExistence type="predicted"/>
<dbReference type="Pfam" id="PF17829">
    <property type="entry name" value="GH115_C"/>
    <property type="match status" value="1"/>
</dbReference>
<dbReference type="InterPro" id="IPR029018">
    <property type="entry name" value="Hex-like_dom2"/>
</dbReference>
<dbReference type="GO" id="GO:0016787">
    <property type="term" value="F:hydrolase activity"/>
    <property type="evidence" value="ECO:0007669"/>
    <property type="project" value="UniProtKB-KW"/>
</dbReference>
<feature type="compositionally biased region" description="Acidic residues" evidence="2">
    <location>
        <begin position="1364"/>
        <end position="1377"/>
    </location>
</feature>
<dbReference type="InterPro" id="IPR013830">
    <property type="entry name" value="SGNH_hydro"/>
</dbReference>
<dbReference type="PANTHER" id="PTHR37842">
    <property type="match status" value="1"/>
</dbReference>
<keyword evidence="1 6" id="KW-0378">Hydrolase</keyword>
<dbReference type="Pfam" id="PF13472">
    <property type="entry name" value="Lipase_GDSL_2"/>
    <property type="match status" value="1"/>
</dbReference>
<dbReference type="SUPFAM" id="SSF49785">
    <property type="entry name" value="Galactose-binding domain-like"/>
    <property type="match status" value="2"/>
</dbReference>
<evidence type="ECO:0000259" key="4">
    <source>
        <dbReference type="Pfam" id="PF13472"/>
    </source>
</evidence>
<dbReference type="Gene3D" id="3.40.50.1110">
    <property type="entry name" value="SGNH hydrolase"/>
    <property type="match status" value="1"/>
</dbReference>
<dbReference type="Proteomes" id="UP000823982">
    <property type="component" value="Unassembled WGS sequence"/>
</dbReference>
<dbReference type="Gene3D" id="1.20.58.2150">
    <property type="match status" value="1"/>
</dbReference>
<dbReference type="SUPFAM" id="SSF55545">
    <property type="entry name" value="beta-N-acetylhexosaminidase-like domain"/>
    <property type="match status" value="1"/>
</dbReference>
<dbReference type="SUPFAM" id="SSF52266">
    <property type="entry name" value="SGNH hydrolase"/>
    <property type="match status" value="1"/>
</dbReference>
<name>A0A9D1JI03_9FIRM</name>
<accession>A0A9D1JI03</accession>
<feature type="region of interest" description="Disordered" evidence="2">
    <location>
        <begin position="1352"/>
        <end position="1383"/>
    </location>
</feature>
<feature type="signal peptide" evidence="3">
    <location>
        <begin position="1"/>
        <end position="20"/>
    </location>
</feature>
<reference evidence="6" key="1">
    <citation type="submission" date="2020-10" db="EMBL/GenBank/DDBJ databases">
        <authorList>
            <person name="Gilroy R."/>
        </authorList>
    </citation>
    <scope>NUCLEOTIDE SEQUENCE</scope>
    <source>
        <strain evidence="6">CHK157-1446</strain>
    </source>
</reference>
<evidence type="ECO:0000259" key="5">
    <source>
        <dbReference type="Pfam" id="PF17829"/>
    </source>
</evidence>
<dbReference type="Gene3D" id="3.30.379.10">
    <property type="entry name" value="Chitobiase/beta-hexosaminidase domain 2-like"/>
    <property type="match status" value="1"/>
</dbReference>
<dbReference type="InterPro" id="IPR031924">
    <property type="entry name" value="GH115"/>
</dbReference>
<sequence>MKKRALLILLSLIMTLNLVAMTGCAGNKDEGDADNLGAENVDYGRIYDGTKTATVLMDKSYSASENSDRTYSQVLRAANDLRQDIAMVTGAIDYKEIQQTFADDEEKKLERLENADQSKAPQLKTGSANAEYAIIIGVIGESELIDEIIESGSFDEAKSIEGSWEAYAIKEIPNPASGIDAALVIAGSDARGAIYGIYTISEEIGVSPFYWYSDVPVDVKDEIDVNYSTALVEDGPEVKYRGIFINDEEKSTEWAKLKYPTENGSPDVNYYRHVFELVLRMKANTLWPAMHGSSTAFNKAVDEDGIPINAQEAAAYGVIMAASHCEILLRNNVGEWGDWFNEHKSEYPDIKYPDDSYKAYDFTLNREMLLDYWRERLETNKDFESILTLGVRGPHDEAFNCEDLSAYEGATEEQKKVSFMEDVIQSQRQLIAEIYGEDMVTQIPQVLIPYKEMNDVYNAGLNEFMLWDGSEDFNGDGEINYLDDNTDIMLMWAEDNENYLRQDLTEAEANRPGGAGVYYHISYWGPPSSYLWLNSASLFVMTEQMSRAYNIGADDYWILNVGDIKPSEPSMEYFLKMAWDPASFDGDSVGEYLTAQAIRDYNLSEEDAKAMADAICEYYVINGSIRKAEFYANGDYNIHPVAFSVIANGDEGLLWVERLTSLVDTVDALYQKMSDECKLSFYEHFYYNILSCLDIAEQFVYYEKNQLAAEQGRLGSANVYAELALEAVQRTKDRLSDFNSLNDNKWTSFMDYAHPGKSKTLVGDSGETMSYVTQSVDTVGAYCENGLRVGAGTLRLNSLIPSDTRYFDVFSCASIEKAWVAETSDDWIVLSQTSGATRTEQRVLVSADWDKVSGTAEGEILIYNADENGNKIGEAVATFDVIAVNSDVEYGDHTGYIEANGYVAIEAEHYSEAVEGDDGRNWQVFVSNGRHGDTVKAMPDTAVKTEDWDSTAKLVYSVYFENAGTYKLTLERMPVLNEGTDETGAKRTMNIAVGVSDDEPQVLVGECEATLWGLRQSVMDMHQKLSCNITVEQGWNDIVVYMSDASFVWDRMVIETVSGALRSTVLGPAESPNNIAPIGEAKVASLPEELASYSPENEIVLSGLGNIRMSSGTEKTYELDVYATNGSEVKISAASDNPDVADVSIADGGYTVTASENTGSAALTFTFSAEGCDDLTYEISVRVSDPNQGTAYFEECGEVVIDAANALDESQYSWTDTDGNYEWTLTSDRDGLSIQPDTGVKWENTSDNLSGAPSLNYMVEINNSGTYYLFVNMSAPNADADSYHVVVDGKYAYTHNSGDMSGEKVWKSASVGTELSAGEHTITIVPREDGFVINQIVLTANKNASFTDGVLEGAESTTPSQSSDSDDGSSDSDDGSSDSESIVVDSGSIVIDATSALDESDTAWTDTTGEDEWVLSSDGCGLSIQPDTGAKWENTSENLSGAPSVNYKIDVSSAGTYYLFVNMSAPDMDSDSYHVMIDGEFRYTHAGDPMNGDKLWKSAGRGIDLSAGEHTITIVPREDGFVINQIVLTTNKNANFSDGVLVNSDAQASQAQSLARSAVWSTAFSSADKSLGGSLVRQQMRLSSSGDSVSLVISNQYGKSDLVIEGMSIAKLNEWGNYEIDSDTAVTVTYNGDERIVVPAGTKISTDAVDFEFEPLECVGVTMSLSEVPQTITYHESARCYTWFGDGENLTQNDFSYGNTSTSWYFVEEIDVISDDVDTIICLGDSITDGYGIDNNTLSRYSDYLSELLADDPSLENMAVAAKGIGGDWMGAIESRFSRDVLNVNGAKYCVILAGINTIGFMSNNDSASVINQYKTWVDRCHAIGMKVIGVTVLPFKNSQYDDTSSGGSNYENAREPARLEINDFILNSGYFDAAIDLASMVADEDDPEIMDSKYTNDYLHLNSTGYELMGNAVYDCIKELA</sequence>
<comment type="caution">
    <text evidence="6">The sequence shown here is derived from an EMBL/GenBank/DDBJ whole genome shotgun (WGS) entry which is preliminary data.</text>
</comment>
<dbReference type="PANTHER" id="PTHR37842:SF2">
    <property type="entry name" value="GYLCOSYL HYDROLASE 115 C-TERMINAL DOMAIN-CONTAINING PROTEIN"/>
    <property type="match status" value="1"/>
</dbReference>
<dbReference type="Gene3D" id="2.60.120.1620">
    <property type="match status" value="1"/>
</dbReference>
<keyword evidence="3" id="KW-0732">Signal</keyword>
<dbReference type="InterPro" id="IPR042301">
    <property type="entry name" value="GH115_sf"/>
</dbReference>
<evidence type="ECO:0000256" key="3">
    <source>
        <dbReference type="SAM" id="SignalP"/>
    </source>
</evidence>
<organism evidence="6 7">
    <name type="scientific">Candidatus Faeciplasma gallinarum</name>
    <dbReference type="NCBI Taxonomy" id="2840799"/>
    <lineage>
        <taxon>Bacteria</taxon>
        <taxon>Bacillati</taxon>
        <taxon>Bacillota</taxon>
        <taxon>Clostridia</taxon>
        <taxon>Eubacteriales</taxon>
        <taxon>Oscillospiraceae</taxon>
        <taxon>Oscillospiraceae incertae sedis</taxon>
        <taxon>Candidatus Faeciplasma</taxon>
    </lineage>
</organism>